<gene>
    <name evidence="5" type="ORF">BD821_10313</name>
</gene>
<dbReference type="InterPro" id="IPR017853">
    <property type="entry name" value="GH"/>
</dbReference>
<sequence length="428" mass="48608">MLLKIYVVMPGDSLWSIAKRFQSDVDSIAKYNGLNIQENLVIGQSLLIPSKEIQYKVVAGDSLWSIGREFGVSVESIIELNNLSNDNLVPGEILRIPEMAKLYGSIQVNGYIQPTNVEKETRILDESINYLTYVSPFSYHVNDDGTLKPINDETIIEIALKNRVAPMMSVTNISGDNFDTSLVDTILNDESLQQKLINNILNILSEKSYYGVIIDFERISPVNREKYNNFLRKIVSALHPKYLVATALAPKTFDITTGSWHGAHDYKSHGEIVDFVIIMTYEWGWSGGEPMAVAPINEVEKVIKYAISVIPKNKIMMGIPNYGYDWTLPYTPGAEFARAIGNEEAIDIARNNRANIKFDEKSQSPFFNYYDKNGRAHVVWFEDARSIESKLKLVNKYGLRGISYWVLSKPFTQNFKLLDNMFNIEKII</sequence>
<keyword evidence="1" id="KW-0378">Hydrolase</keyword>
<dbReference type="InterPro" id="IPR018392">
    <property type="entry name" value="LysM"/>
</dbReference>
<dbReference type="SMART" id="SM00636">
    <property type="entry name" value="Glyco_18"/>
    <property type="match status" value="1"/>
</dbReference>
<dbReference type="Gene3D" id="3.10.50.10">
    <property type="match status" value="1"/>
</dbReference>
<dbReference type="CDD" id="cd02874">
    <property type="entry name" value="GH18_CFLE_spore_hydrolase"/>
    <property type="match status" value="1"/>
</dbReference>
<dbReference type="SUPFAM" id="SSF54106">
    <property type="entry name" value="LysM domain"/>
    <property type="match status" value="2"/>
</dbReference>
<dbReference type="InterPro" id="IPR011583">
    <property type="entry name" value="Chitinase_II/V-like_cat"/>
</dbReference>
<evidence type="ECO:0000256" key="2">
    <source>
        <dbReference type="ARBA" id="ARBA00023295"/>
    </source>
</evidence>
<dbReference type="STRING" id="37659.GCA_000703125_01949"/>
<dbReference type="GO" id="GO:0005975">
    <property type="term" value="P:carbohydrate metabolic process"/>
    <property type="evidence" value="ECO:0007669"/>
    <property type="project" value="InterPro"/>
</dbReference>
<name>A0A2S6FZK5_9CLOT</name>
<keyword evidence="2" id="KW-0326">Glycosidase</keyword>
<proteinExistence type="predicted"/>
<dbReference type="Proteomes" id="UP000239863">
    <property type="component" value="Unassembled WGS sequence"/>
</dbReference>
<dbReference type="CDD" id="cd00118">
    <property type="entry name" value="LysM"/>
    <property type="match status" value="2"/>
</dbReference>
<dbReference type="PANTHER" id="PTHR46066">
    <property type="entry name" value="CHITINASE DOMAIN-CONTAINING PROTEIN 1 FAMILY MEMBER"/>
    <property type="match status" value="1"/>
</dbReference>
<dbReference type="InterPro" id="IPR001223">
    <property type="entry name" value="Glyco_hydro18_cat"/>
</dbReference>
<dbReference type="PANTHER" id="PTHR46066:SF2">
    <property type="entry name" value="CHITINASE DOMAIN-CONTAINING PROTEIN 1"/>
    <property type="match status" value="1"/>
</dbReference>
<dbReference type="SMART" id="SM00257">
    <property type="entry name" value="LysM"/>
    <property type="match status" value="2"/>
</dbReference>
<organism evidence="5 6">
    <name type="scientific">Clostridium algidicarnis DSM 15099</name>
    <dbReference type="NCBI Taxonomy" id="1121295"/>
    <lineage>
        <taxon>Bacteria</taxon>
        <taxon>Bacillati</taxon>
        <taxon>Bacillota</taxon>
        <taxon>Clostridia</taxon>
        <taxon>Eubacteriales</taxon>
        <taxon>Clostridiaceae</taxon>
        <taxon>Clostridium</taxon>
    </lineage>
</organism>
<feature type="domain" description="GH18" evidence="4">
    <location>
        <begin position="106"/>
        <end position="428"/>
    </location>
</feature>
<dbReference type="GO" id="GO:0012505">
    <property type="term" value="C:endomembrane system"/>
    <property type="evidence" value="ECO:0007669"/>
    <property type="project" value="TreeGrafter"/>
</dbReference>
<dbReference type="SUPFAM" id="SSF51445">
    <property type="entry name" value="(Trans)glycosidases"/>
    <property type="match status" value="1"/>
</dbReference>
<evidence type="ECO:0000259" key="3">
    <source>
        <dbReference type="PROSITE" id="PS51782"/>
    </source>
</evidence>
<reference evidence="5 6" key="1">
    <citation type="submission" date="2018-02" db="EMBL/GenBank/DDBJ databases">
        <title>Genomic Encyclopedia of Archaeal and Bacterial Type Strains, Phase II (KMG-II): from individual species to whole genera.</title>
        <authorList>
            <person name="Goeker M."/>
        </authorList>
    </citation>
    <scope>NUCLEOTIDE SEQUENCE [LARGE SCALE GENOMIC DNA]</scope>
    <source>
        <strain evidence="5 6">DSM 15099</strain>
    </source>
</reference>
<protein>
    <submittedName>
        <fullName evidence="5">Spore germination protein</fullName>
    </submittedName>
</protein>
<feature type="domain" description="LysM" evidence="3">
    <location>
        <begin position="4"/>
        <end position="48"/>
    </location>
</feature>
<dbReference type="PROSITE" id="PS51782">
    <property type="entry name" value="LYSM"/>
    <property type="match status" value="2"/>
</dbReference>
<evidence type="ECO:0000259" key="4">
    <source>
        <dbReference type="PROSITE" id="PS51910"/>
    </source>
</evidence>
<dbReference type="Pfam" id="PF01476">
    <property type="entry name" value="LysM"/>
    <property type="match status" value="2"/>
</dbReference>
<dbReference type="GO" id="GO:0016798">
    <property type="term" value="F:hydrolase activity, acting on glycosyl bonds"/>
    <property type="evidence" value="ECO:0007669"/>
    <property type="project" value="UniProtKB-KW"/>
</dbReference>
<dbReference type="InterPro" id="IPR029070">
    <property type="entry name" value="Chitinase_insertion_sf"/>
</dbReference>
<dbReference type="Gene3D" id="3.20.20.80">
    <property type="entry name" value="Glycosidases"/>
    <property type="match status" value="1"/>
</dbReference>
<dbReference type="GO" id="GO:0008061">
    <property type="term" value="F:chitin binding"/>
    <property type="evidence" value="ECO:0007669"/>
    <property type="project" value="InterPro"/>
</dbReference>
<dbReference type="RefSeq" id="WP_341456778.1">
    <property type="nucleotide sequence ID" value="NZ_PTIS01000003.1"/>
</dbReference>
<dbReference type="PROSITE" id="PS51910">
    <property type="entry name" value="GH18_2"/>
    <property type="match status" value="1"/>
</dbReference>
<dbReference type="Gene3D" id="3.10.350.10">
    <property type="entry name" value="LysM domain"/>
    <property type="match status" value="2"/>
</dbReference>
<dbReference type="AlphaFoldDB" id="A0A2S6FZK5"/>
<evidence type="ECO:0000313" key="6">
    <source>
        <dbReference type="Proteomes" id="UP000239863"/>
    </source>
</evidence>
<dbReference type="EMBL" id="PTIS01000003">
    <property type="protein sequence ID" value="PPK48893.1"/>
    <property type="molecule type" value="Genomic_DNA"/>
</dbReference>
<evidence type="ECO:0000313" key="5">
    <source>
        <dbReference type="EMBL" id="PPK48893.1"/>
    </source>
</evidence>
<dbReference type="InterPro" id="IPR036779">
    <property type="entry name" value="LysM_dom_sf"/>
</dbReference>
<dbReference type="InterPro" id="IPR041704">
    <property type="entry name" value="CFLE_GH18"/>
</dbReference>
<dbReference type="Pfam" id="PF00704">
    <property type="entry name" value="Glyco_hydro_18"/>
    <property type="match status" value="1"/>
</dbReference>
<feature type="domain" description="LysM" evidence="3">
    <location>
        <begin position="53"/>
        <end position="96"/>
    </location>
</feature>
<dbReference type="GO" id="GO:0070492">
    <property type="term" value="F:oligosaccharide binding"/>
    <property type="evidence" value="ECO:0007669"/>
    <property type="project" value="TreeGrafter"/>
</dbReference>
<accession>A0A2S6FZK5</accession>
<comment type="caution">
    <text evidence="5">The sequence shown here is derived from an EMBL/GenBank/DDBJ whole genome shotgun (WGS) entry which is preliminary data.</text>
</comment>
<evidence type="ECO:0000256" key="1">
    <source>
        <dbReference type="ARBA" id="ARBA00022801"/>
    </source>
</evidence>